<feature type="compositionally biased region" description="Low complexity" evidence="1">
    <location>
        <begin position="649"/>
        <end position="663"/>
    </location>
</feature>
<evidence type="ECO:0000313" key="3">
    <source>
        <dbReference type="Proteomes" id="UP001562425"/>
    </source>
</evidence>
<dbReference type="PANTHER" id="PTHR15817:SF2">
    <property type="entry name" value="SIMILAR TO RIKEN CDNA 2300002M23"/>
    <property type="match status" value="1"/>
</dbReference>
<feature type="compositionally biased region" description="Acidic residues" evidence="1">
    <location>
        <begin position="749"/>
        <end position="766"/>
    </location>
</feature>
<reference evidence="2 3" key="1">
    <citation type="submission" date="2024-05" db="EMBL/GenBank/DDBJ databases">
        <title>Culex pipiens pipiens assembly and annotation.</title>
        <authorList>
            <person name="Alout H."/>
            <person name="Durand T."/>
        </authorList>
    </citation>
    <scope>NUCLEOTIDE SEQUENCE [LARGE SCALE GENOMIC DNA]</scope>
    <source>
        <strain evidence="2">HA-2024</strain>
        <tissue evidence="2">Whole body</tissue>
    </source>
</reference>
<dbReference type="EMBL" id="JBEHCU010007714">
    <property type="protein sequence ID" value="KAL1392917.1"/>
    <property type="molecule type" value="Genomic_DNA"/>
</dbReference>
<protein>
    <submittedName>
        <fullName evidence="2">Uncharacterized protein</fullName>
    </submittedName>
</protein>
<dbReference type="Proteomes" id="UP001562425">
    <property type="component" value="Unassembled WGS sequence"/>
</dbReference>
<feature type="compositionally biased region" description="Polar residues" evidence="1">
    <location>
        <begin position="520"/>
        <end position="554"/>
    </location>
</feature>
<gene>
    <name evidence="2" type="ORF">pipiens_003106</name>
</gene>
<evidence type="ECO:0000313" key="2">
    <source>
        <dbReference type="EMBL" id="KAL1392917.1"/>
    </source>
</evidence>
<feature type="compositionally biased region" description="Polar residues" evidence="1">
    <location>
        <begin position="458"/>
        <end position="470"/>
    </location>
</feature>
<feature type="compositionally biased region" description="Low complexity" evidence="1">
    <location>
        <begin position="583"/>
        <end position="592"/>
    </location>
</feature>
<dbReference type="PANTHER" id="PTHR15817">
    <property type="entry name" value="STG PROTEIN"/>
    <property type="match status" value="1"/>
</dbReference>
<feature type="compositionally biased region" description="Gly residues" evidence="1">
    <location>
        <begin position="474"/>
        <end position="483"/>
    </location>
</feature>
<comment type="caution">
    <text evidence="2">The sequence shown here is derived from an EMBL/GenBank/DDBJ whole genome shotgun (WGS) entry which is preliminary data.</text>
</comment>
<accession>A0ABD1D3L3</accession>
<dbReference type="InterPro" id="IPR026135">
    <property type="entry name" value="C6orf15"/>
</dbReference>
<feature type="compositionally biased region" description="Polar residues" evidence="1">
    <location>
        <begin position="614"/>
        <end position="627"/>
    </location>
</feature>
<feature type="region of interest" description="Disordered" evidence="1">
    <location>
        <begin position="446"/>
        <end position="669"/>
    </location>
</feature>
<evidence type="ECO:0000256" key="1">
    <source>
        <dbReference type="SAM" id="MobiDB-lite"/>
    </source>
</evidence>
<feature type="compositionally biased region" description="Polar residues" evidence="1">
    <location>
        <begin position="572"/>
        <end position="582"/>
    </location>
</feature>
<feature type="region of interest" description="Disordered" evidence="1">
    <location>
        <begin position="741"/>
        <end position="766"/>
    </location>
</feature>
<dbReference type="AlphaFoldDB" id="A0ABD1D3L3"/>
<proteinExistence type="predicted"/>
<name>A0ABD1D3L3_CULPP</name>
<sequence length="995" mass="106814">MQNRVMPQRDRDSFTQALVQSIQERLSEPVLDQALPPVQDNGHLVSNPEVVNTQWVQVHRLDSTHTKESEQVVELVLQDNGRPDNILEELLSIQGDQEQVVDNIREQEPPVNIREVPHISLGVYLGIILERDQDSIPRELVNILEQEALAAAQEFLALAALVNTEDNRAEESVNIRVRESLEVQDINTSREHLDSIPQERVNIPEAVEHYLVQEQVNTTLEELERVAYPVALVNMEADIPEVNIPVQEPVEFQDILDTPERQGRVIILEQVERQVQEQVNTTPRDQEWEELVQESLVPAAVESVSIPVRELLEDTRTPEHQVNIPEPVEYLVQEQVNTTLEEPEWEAYLAALVNTEVNWQPVQELDWDNRWRRQYPGGQYPGTGAAGGPGYTGYPGTPGAGQYPGTSGMPGVGGGQYYPGGTGAGQAGVGGAGIGQTGGVGTGGVGVGQQAGYRPGQRPSSVDQYPSTIPQGGVAQGGQGGGDAANVQLIGDDDDSFSQAETSVKNGEAMASAQGRKNGGTAQTQVSGTYTATGSFSASAQTSDSDRSAQSQVSGGKDGALSSAQGTGGIGKSQSQVQVNSKTGGTSATSQSGGLGHESQSEVVANEKGGLADAQSSGPGQTSSQAQIGFRPQGEDNGQVNIFNGGGQASAQSGAHTGQSQSQISGNFNFGISYHGAAQAASGNKEQVSRYREKGKQLFQSIGLFGKTNNGASVRRESDVVDPQGLRLRTSQQSAVSDFQSLIPKPNEEPEYEEEDEEYEEDDYETTDTIPVGAKAKPFKPPSEDEEKKTTIVELPPPTLPALVTTVRPNRNYNINNGNGKTFSQNAPTQKQTAVVSNLDKYKVVQTQNGKTTVHDAATEAIPTGFSDIHGQQTTVLQQELSTPGATVEVPSTTPKLNTRYLPSKHLDANGNRIPAGGSAGKHQPNPDSYISVTKQVTGIDENSKVPAIPGKNYESTYYTKSSTCGYFTFSCNIVYGENGRSKICRPKPPTNGKC</sequence>
<keyword evidence="3" id="KW-1185">Reference proteome</keyword>
<organism evidence="2 3">
    <name type="scientific">Culex pipiens pipiens</name>
    <name type="common">Northern house mosquito</name>
    <dbReference type="NCBI Taxonomy" id="38569"/>
    <lineage>
        <taxon>Eukaryota</taxon>
        <taxon>Metazoa</taxon>
        <taxon>Ecdysozoa</taxon>
        <taxon>Arthropoda</taxon>
        <taxon>Hexapoda</taxon>
        <taxon>Insecta</taxon>
        <taxon>Pterygota</taxon>
        <taxon>Neoptera</taxon>
        <taxon>Endopterygota</taxon>
        <taxon>Diptera</taxon>
        <taxon>Nematocera</taxon>
        <taxon>Culicoidea</taxon>
        <taxon>Culicidae</taxon>
        <taxon>Culicinae</taxon>
        <taxon>Culicini</taxon>
        <taxon>Culex</taxon>
        <taxon>Culex</taxon>
    </lineage>
</organism>